<gene>
    <name evidence="3" type="ORF">AK88_02669</name>
</gene>
<dbReference type="RefSeq" id="XP_012335717.1">
    <property type="nucleotide sequence ID" value="XM_012480294.1"/>
</dbReference>
<feature type="compositionally biased region" description="Basic and acidic residues" evidence="2">
    <location>
        <begin position="206"/>
        <end position="302"/>
    </location>
</feature>
<protein>
    <recommendedName>
        <fullName evidence="5">W2 domain-containing protein</fullName>
    </recommendedName>
</protein>
<keyword evidence="1" id="KW-0175">Coiled coil</keyword>
<feature type="region of interest" description="Disordered" evidence="2">
    <location>
        <begin position="455"/>
        <end position="478"/>
    </location>
</feature>
<dbReference type="OrthoDB" id="445594at2759"/>
<feature type="compositionally biased region" description="Basic and acidic residues" evidence="2">
    <location>
        <begin position="71"/>
        <end position="94"/>
    </location>
</feature>
<dbReference type="EMBL" id="KQ001671">
    <property type="protein sequence ID" value="KJP87641.1"/>
    <property type="molecule type" value="Genomic_DNA"/>
</dbReference>
<evidence type="ECO:0000313" key="4">
    <source>
        <dbReference type="Proteomes" id="UP000054561"/>
    </source>
</evidence>
<dbReference type="GO" id="GO:0005847">
    <property type="term" value="C:mRNA cleavage and polyadenylation specificity factor complex"/>
    <property type="evidence" value="ECO:0007669"/>
    <property type="project" value="TreeGrafter"/>
</dbReference>
<feature type="coiled-coil region" evidence="1">
    <location>
        <begin position="341"/>
        <end position="376"/>
    </location>
</feature>
<accession>A0A0D9QPN8</accession>
<feature type="region of interest" description="Disordered" evidence="2">
    <location>
        <begin position="60"/>
        <end position="116"/>
    </location>
</feature>
<evidence type="ECO:0000256" key="1">
    <source>
        <dbReference type="SAM" id="Coils"/>
    </source>
</evidence>
<evidence type="ECO:0000313" key="3">
    <source>
        <dbReference type="EMBL" id="KJP87641.1"/>
    </source>
</evidence>
<dbReference type="InterPro" id="IPR051187">
    <property type="entry name" value="Pre-mRNA_3'-end_processing_reg"/>
</dbReference>
<dbReference type="PANTHER" id="PTHR13484">
    <property type="entry name" value="FIP1-LIKE 1 PROTEIN"/>
    <property type="match status" value="1"/>
</dbReference>
<feature type="compositionally biased region" description="Acidic residues" evidence="2">
    <location>
        <begin position="711"/>
        <end position="737"/>
    </location>
</feature>
<reference evidence="3 4" key="1">
    <citation type="submission" date="2014-03" db="EMBL/GenBank/DDBJ databases">
        <title>The Genome Sequence of Plasmodium fragile nilgiri.</title>
        <authorList>
            <consortium name="The Broad Institute Genomics Platform"/>
            <consortium name="The Broad Institute Genome Sequencing Center for Infectious Disease"/>
            <person name="Neafsey D."/>
            <person name="Duraisingh M."/>
            <person name="Young S.K."/>
            <person name="Zeng Q."/>
            <person name="Gargeya S."/>
            <person name="Abouelleil A."/>
            <person name="Alvarado L."/>
            <person name="Chapman S.B."/>
            <person name="Gainer-Dewar J."/>
            <person name="Goldberg J."/>
            <person name="Griggs A."/>
            <person name="Gujja S."/>
            <person name="Hansen M."/>
            <person name="Howarth C."/>
            <person name="Imamovic A."/>
            <person name="Larimer J."/>
            <person name="Pearson M."/>
            <person name="Poon T.W."/>
            <person name="Priest M."/>
            <person name="Roberts A."/>
            <person name="Saif S."/>
            <person name="Shea T."/>
            <person name="Sykes S."/>
            <person name="Wortman J."/>
            <person name="Nusbaum C."/>
            <person name="Birren B."/>
        </authorList>
    </citation>
    <scope>NUCLEOTIDE SEQUENCE [LARGE SCALE GENOMIC DNA]</scope>
    <source>
        <strain evidence="4">nilgiri</strain>
    </source>
</reference>
<dbReference type="OMA" id="PKRVIMY"/>
<organism evidence="3 4">
    <name type="scientific">Plasmodium fragile</name>
    <dbReference type="NCBI Taxonomy" id="5857"/>
    <lineage>
        <taxon>Eukaryota</taxon>
        <taxon>Sar</taxon>
        <taxon>Alveolata</taxon>
        <taxon>Apicomplexa</taxon>
        <taxon>Aconoidasida</taxon>
        <taxon>Haemosporida</taxon>
        <taxon>Plasmodiidae</taxon>
        <taxon>Plasmodium</taxon>
        <taxon>Plasmodium (Plasmodium)</taxon>
    </lineage>
</organism>
<name>A0A0D9QPN8_PLAFR</name>
<dbReference type="VEuPathDB" id="PlasmoDB:AK88_02669"/>
<dbReference type="Gene3D" id="1.25.40.180">
    <property type="match status" value="1"/>
</dbReference>
<sequence>MAKKKKQIHVNIIDLQKYYQKDDLIIDAKLPEPNKADERRKKIFEQNEFVQNIEWRVLDADNQNNKGNENFNRRDDNRNKNAPFDKDHGRKGEFSPHLGHRSKSRQNGTGSDEDEDVDFANLRSRRHDDADFANVRSKRDDDVDFSNLRNKRDEDDIDFANLRNKRDDDVDFSNLRSKRDDDVDFTNIRNKRDDDVDFTNIRNKRDDDKEADERAKKEADERAKKEADERAKKEAEVKAKKEAEEKAKKEAEEKAKKEAEERAKKEAQEKAKKEAQEKAKKEAEEKAKKEAEEKAANDAQDKDAEETALNGAKQPTPVDVAKPADQAGEETPKKKFVPKRVIMYQLEQKEKEERNQKLLEEQKKQREMKLQLLKSKSQGLSTFIPTAKLLHMEAQKEIKQNEAKKEVFGGTEDGSNKAIAFGNAAAPGKAATPSKADALISEGTPHKMDTVVGAGGSISPKMRPTNEQRKSATLIKRGSQVEQKNVKSIIEEIAEKTENAKIIEKMDIEEVTKKRREELYKKQLEKITKRNEENEKYNNIYKHDLASIKTFYLKVKNRIEDDQSISQDECVDLCSLLQTHECNYLESHVPLIVTITVFILSLTQKCADEVYMKKAANLRLLFLYLKESSKIENHEEYILNDVVKICDELKYPHLSEETSLVEAAFDALLFTGVISKGSFVKWFDEDNSDSELKSKAMLQLIYWHKWLTEEEPQDVDDEEEEAEVDMEEEEKAEAENEDVMKENLPKSYLFKKIKKKIF</sequence>
<dbReference type="PANTHER" id="PTHR13484:SF0">
    <property type="entry name" value="PRE-MRNA 3'-END-PROCESSING FACTOR FIP1"/>
    <property type="match status" value="1"/>
</dbReference>
<feature type="region of interest" description="Disordered" evidence="2">
    <location>
        <begin position="206"/>
        <end position="336"/>
    </location>
</feature>
<evidence type="ECO:0008006" key="5">
    <source>
        <dbReference type="Google" id="ProtNLM"/>
    </source>
</evidence>
<feature type="region of interest" description="Disordered" evidence="2">
    <location>
        <begin position="711"/>
        <end position="738"/>
    </location>
</feature>
<dbReference type="Proteomes" id="UP000054561">
    <property type="component" value="Unassembled WGS sequence"/>
</dbReference>
<proteinExistence type="predicted"/>
<evidence type="ECO:0000256" key="2">
    <source>
        <dbReference type="SAM" id="MobiDB-lite"/>
    </source>
</evidence>
<keyword evidence="4" id="KW-1185">Reference proteome</keyword>
<dbReference type="AlphaFoldDB" id="A0A0D9QPN8"/>
<dbReference type="GeneID" id="24267983"/>
<dbReference type="CDD" id="cd11473">
    <property type="entry name" value="W2"/>
    <property type="match status" value="1"/>
</dbReference>